<proteinExistence type="predicted"/>
<evidence type="ECO:0000313" key="2">
    <source>
        <dbReference type="Proteomes" id="UP000828941"/>
    </source>
</evidence>
<protein>
    <submittedName>
        <fullName evidence="1">Uncharacterized protein</fullName>
    </submittedName>
</protein>
<keyword evidence="2" id="KW-1185">Reference proteome</keyword>
<evidence type="ECO:0000313" key="1">
    <source>
        <dbReference type="EMBL" id="KAI4295582.1"/>
    </source>
</evidence>
<accession>A0ACB9KEH9</accession>
<dbReference type="EMBL" id="CM039439">
    <property type="protein sequence ID" value="KAI4295582.1"/>
    <property type="molecule type" value="Genomic_DNA"/>
</dbReference>
<reference evidence="1 2" key="1">
    <citation type="journal article" date="2022" name="DNA Res.">
        <title>Chromosomal-level genome assembly of the orchid tree Bauhinia variegata (Leguminosae; Cercidoideae) supports the allotetraploid origin hypothesis of Bauhinia.</title>
        <authorList>
            <person name="Zhong Y."/>
            <person name="Chen Y."/>
            <person name="Zheng D."/>
            <person name="Pang J."/>
            <person name="Liu Y."/>
            <person name="Luo S."/>
            <person name="Meng S."/>
            <person name="Qian L."/>
            <person name="Wei D."/>
            <person name="Dai S."/>
            <person name="Zhou R."/>
        </authorList>
    </citation>
    <scope>NUCLEOTIDE SEQUENCE [LARGE SCALE GENOMIC DNA]</scope>
    <source>
        <strain evidence="1">BV-YZ2020</strain>
    </source>
</reference>
<gene>
    <name evidence="1" type="ORF">L6164_035614</name>
</gene>
<organism evidence="1 2">
    <name type="scientific">Bauhinia variegata</name>
    <name type="common">Purple orchid tree</name>
    <name type="synonym">Phanera variegata</name>
    <dbReference type="NCBI Taxonomy" id="167791"/>
    <lineage>
        <taxon>Eukaryota</taxon>
        <taxon>Viridiplantae</taxon>
        <taxon>Streptophyta</taxon>
        <taxon>Embryophyta</taxon>
        <taxon>Tracheophyta</taxon>
        <taxon>Spermatophyta</taxon>
        <taxon>Magnoliopsida</taxon>
        <taxon>eudicotyledons</taxon>
        <taxon>Gunneridae</taxon>
        <taxon>Pentapetalae</taxon>
        <taxon>rosids</taxon>
        <taxon>fabids</taxon>
        <taxon>Fabales</taxon>
        <taxon>Fabaceae</taxon>
        <taxon>Cercidoideae</taxon>
        <taxon>Cercideae</taxon>
        <taxon>Bauhiniinae</taxon>
        <taxon>Bauhinia</taxon>
    </lineage>
</organism>
<name>A0ACB9KEH9_BAUVA</name>
<sequence>MGKSKSYLAMRTDYDDTRDLIGSDLRELANAARKLTRHAIQLGSLGFGTFFFEWLASFAAIYLLILDRTNWKTNILTSLLIPYIFLSLPSLIFIVLRGEIGKWIAFVAVVLRLFFPKHFPDWLELPGALILLIVVAPSLFADTLRSSVVGVAVCLIIACYLFQEHIRASGGFRNSFTRPHGISNTIGILLILIYPVWALVLYFV</sequence>
<dbReference type="Proteomes" id="UP000828941">
    <property type="component" value="Chromosome 14"/>
</dbReference>
<comment type="caution">
    <text evidence="1">The sequence shown here is derived from an EMBL/GenBank/DDBJ whole genome shotgun (WGS) entry which is preliminary data.</text>
</comment>